<evidence type="ECO:0000313" key="3">
    <source>
        <dbReference type="EMBL" id="SDY16631.1"/>
    </source>
</evidence>
<dbReference type="EMBL" id="FNPI01000001">
    <property type="protein sequence ID" value="SDY16631.1"/>
    <property type="molecule type" value="Genomic_DNA"/>
</dbReference>
<feature type="domain" description="Gfo/Idh/MocA-like oxidoreductase N-terminal" evidence="1">
    <location>
        <begin position="4"/>
        <end position="125"/>
    </location>
</feature>
<dbReference type="InterPro" id="IPR055170">
    <property type="entry name" value="GFO_IDH_MocA-like_dom"/>
</dbReference>
<dbReference type="PANTHER" id="PTHR43249">
    <property type="entry name" value="UDP-N-ACETYL-2-AMINO-2-DEOXY-D-GLUCURONATE OXIDASE"/>
    <property type="match status" value="1"/>
</dbReference>
<name>A0A1H3HMA7_9BACI</name>
<dbReference type="Proteomes" id="UP000198935">
    <property type="component" value="Unassembled WGS sequence"/>
</dbReference>
<dbReference type="InterPro" id="IPR036291">
    <property type="entry name" value="NAD(P)-bd_dom_sf"/>
</dbReference>
<evidence type="ECO:0000259" key="1">
    <source>
        <dbReference type="Pfam" id="PF01408"/>
    </source>
</evidence>
<evidence type="ECO:0000313" key="4">
    <source>
        <dbReference type="Proteomes" id="UP000198935"/>
    </source>
</evidence>
<evidence type="ECO:0000259" key="2">
    <source>
        <dbReference type="Pfam" id="PF22725"/>
    </source>
</evidence>
<proteinExistence type="predicted"/>
<dbReference type="Pfam" id="PF01408">
    <property type="entry name" value="GFO_IDH_MocA"/>
    <property type="match status" value="1"/>
</dbReference>
<sequence length="354" mass="39614">MQRIKVGLIGCGKIAEKHVKSLKQLESDVEIVALCDISKEQIEHLINKLGLTEHKIAKETNIERLLQREMDLVVIATSTDSHLPLARQALQANKHVLVEKPLALAAAEARAIVKEADQCQRILAVSLQTRYLSQIQAVKKALDHQWFGKLLYGTVKVRWHRDADYYQSSRWRGTWEKDGGVLLNQCIHYIDLLQWMAGPVQAVYGLGDTFVQPMEAEDVGLGLLTFTSGAFGIIEGTTAIHDRNSETSLELIGEHGRVSLEGARLNKLTQWSFHDKQRTAEWQSIPIDAISHTPLYKDLVQAIRTGSKPLVSADASLPSLETILALYQSMGENRPVALPLDNFSTKEMANKRLR</sequence>
<dbReference type="AlphaFoldDB" id="A0A1H3HMA7"/>
<dbReference type="Gene3D" id="3.40.50.720">
    <property type="entry name" value="NAD(P)-binding Rossmann-like Domain"/>
    <property type="match status" value="1"/>
</dbReference>
<protein>
    <submittedName>
        <fullName evidence="3">Predicted dehydrogenase</fullName>
    </submittedName>
</protein>
<dbReference type="Pfam" id="PF22725">
    <property type="entry name" value="GFO_IDH_MocA_C3"/>
    <property type="match status" value="1"/>
</dbReference>
<accession>A0A1H3HMA7</accession>
<organism evidence="3 4">
    <name type="scientific">Evansella caseinilytica</name>
    <dbReference type="NCBI Taxonomy" id="1503961"/>
    <lineage>
        <taxon>Bacteria</taxon>
        <taxon>Bacillati</taxon>
        <taxon>Bacillota</taxon>
        <taxon>Bacilli</taxon>
        <taxon>Bacillales</taxon>
        <taxon>Bacillaceae</taxon>
        <taxon>Evansella</taxon>
    </lineage>
</organism>
<dbReference type="InterPro" id="IPR000683">
    <property type="entry name" value="Gfo/Idh/MocA-like_OxRdtase_N"/>
</dbReference>
<dbReference type="SUPFAM" id="SSF55347">
    <property type="entry name" value="Glyceraldehyde-3-phosphate dehydrogenase-like, C-terminal domain"/>
    <property type="match status" value="1"/>
</dbReference>
<dbReference type="PANTHER" id="PTHR43249:SF1">
    <property type="entry name" value="D-GLUCOSIDE 3-DEHYDROGENASE"/>
    <property type="match status" value="1"/>
</dbReference>
<reference evidence="4" key="1">
    <citation type="submission" date="2016-10" db="EMBL/GenBank/DDBJ databases">
        <authorList>
            <person name="Varghese N."/>
            <person name="Submissions S."/>
        </authorList>
    </citation>
    <scope>NUCLEOTIDE SEQUENCE [LARGE SCALE GENOMIC DNA]</scope>
    <source>
        <strain evidence="4">SP</strain>
    </source>
</reference>
<dbReference type="SUPFAM" id="SSF51735">
    <property type="entry name" value="NAD(P)-binding Rossmann-fold domains"/>
    <property type="match status" value="1"/>
</dbReference>
<dbReference type="GO" id="GO:0000166">
    <property type="term" value="F:nucleotide binding"/>
    <property type="evidence" value="ECO:0007669"/>
    <property type="project" value="InterPro"/>
</dbReference>
<keyword evidence="4" id="KW-1185">Reference proteome</keyword>
<dbReference type="STRING" id="1503961.SAMN05421736_101546"/>
<gene>
    <name evidence="3" type="ORF">SAMN05421736_101546</name>
</gene>
<feature type="domain" description="GFO/IDH/MocA-like oxidoreductase" evidence="2">
    <location>
        <begin position="135"/>
        <end position="258"/>
    </location>
</feature>
<dbReference type="Gene3D" id="3.30.360.10">
    <property type="entry name" value="Dihydrodipicolinate Reductase, domain 2"/>
    <property type="match status" value="1"/>
</dbReference>
<dbReference type="InterPro" id="IPR052515">
    <property type="entry name" value="Gfo/Idh/MocA_Oxidoreductase"/>
</dbReference>